<feature type="compositionally biased region" description="Low complexity" evidence="1">
    <location>
        <begin position="58"/>
        <end position="67"/>
    </location>
</feature>
<dbReference type="Proteomes" id="UP000837857">
    <property type="component" value="Chromosome 16"/>
</dbReference>
<feature type="region of interest" description="Disordered" evidence="1">
    <location>
        <begin position="44"/>
        <end position="67"/>
    </location>
</feature>
<evidence type="ECO:0000256" key="1">
    <source>
        <dbReference type="SAM" id="MobiDB-lite"/>
    </source>
</evidence>
<name>A0ABN8I5L1_9NEOP</name>
<gene>
    <name evidence="2" type="ORF">IPOD504_LOCUS5242</name>
</gene>
<dbReference type="EMBL" id="OW152828">
    <property type="protein sequence ID" value="CAH2045820.1"/>
    <property type="molecule type" value="Genomic_DNA"/>
</dbReference>
<accession>A0ABN8I5L1</accession>
<feature type="non-terminal residue" evidence="2">
    <location>
        <position position="67"/>
    </location>
</feature>
<evidence type="ECO:0000313" key="2">
    <source>
        <dbReference type="EMBL" id="CAH2045820.1"/>
    </source>
</evidence>
<protein>
    <submittedName>
        <fullName evidence="2">Uncharacterized protein</fullName>
    </submittedName>
</protein>
<organism evidence="2 3">
    <name type="scientific">Iphiclides podalirius</name>
    <name type="common">scarce swallowtail</name>
    <dbReference type="NCBI Taxonomy" id="110791"/>
    <lineage>
        <taxon>Eukaryota</taxon>
        <taxon>Metazoa</taxon>
        <taxon>Ecdysozoa</taxon>
        <taxon>Arthropoda</taxon>
        <taxon>Hexapoda</taxon>
        <taxon>Insecta</taxon>
        <taxon>Pterygota</taxon>
        <taxon>Neoptera</taxon>
        <taxon>Endopterygota</taxon>
        <taxon>Lepidoptera</taxon>
        <taxon>Glossata</taxon>
        <taxon>Ditrysia</taxon>
        <taxon>Papilionoidea</taxon>
        <taxon>Papilionidae</taxon>
        <taxon>Papilioninae</taxon>
        <taxon>Iphiclides</taxon>
    </lineage>
</organism>
<reference evidence="2" key="1">
    <citation type="submission" date="2022-03" db="EMBL/GenBank/DDBJ databases">
        <authorList>
            <person name="Martin H S."/>
        </authorList>
    </citation>
    <scope>NUCLEOTIDE SEQUENCE</scope>
</reference>
<keyword evidence="3" id="KW-1185">Reference proteome</keyword>
<proteinExistence type="predicted"/>
<evidence type="ECO:0000313" key="3">
    <source>
        <dbReference type="Proteomes" id="UP000837857"/>
    </source>
</evidence>
<sequence length="67" mass="7611">MMSTLLYWPLPLNPTPLRGAVNVTGTRAFKLRGWSRRTRAFAFAARTESPSRPRPNRPARVSTARRS</sequence>